<comment type="caution">
    <text evidence="2">The sequence shown here is derived from an EMBL/GenBank/DDBJ whole genome shotgun (WGS) entry which is preliminary data.</text>
</comment>
<keyword evidence="3" id="KW-1185">Reference proteome</keyword>
<accession>A0ABQ9W9J6</accession>
<evidence type="ECO:0000313" key="2">
    <source>
        <dbReference type="EMBL" id="KAK2118307.1"/>
    </source>
</evidence>
<sequence length="118" mass="14218">MTVVGWLEGLIQPDDLINQLTFIMDANQTYLVSERLEREERNQTQGRPGERKKREEQERKRRKEEEVQQQRLAEERRRRNLQEEKERNLECLPPEPSPDDPESVKIILKLPNDSRVQR</sequence>
<reference evidence="2 3" key="1">
    <citation type="submission" date="2023-05" db="EMBL/GenBank/DDBJ databases">
        <title>B98-5 Cell Line De Novo Hybrid Assembly: An Optical Mapping Approach.</title>
        <authorList>
            <person name="Kananen K."/>
            <person name="Auerbach J.A."/>
            <person name="Kautto E."/>
            <person name="Blachly J.S."/>
        </authorList>
    </citation>
    <scope>NUCLEOTIDE SEQUENCE [LARGE SCALE GENOMIC DNA]</scope>
    <source>
        <strain evidence="2">B95-8</strain>
        <tissue evidence="2">Cell line</tissue>
    </source>
</reference>
<protein>
    <submittedName>
        <fullName evidence="2">FAS-associated factor 2</fullName>
    </submittedName>
</protein>
<gene>
    <name evidence="2" type="primary">FAF2_2</name>
    <name evidence="2" type="ORF">P7K49_005194</name>
</gene>
<dbReference type="Proteomes" id="UP001266305">
    <property type="component" value="Unassembled WGS sequence"/>
</dbReference>
<organism evidence="2 3">
    <name type="scientific">Saguinus oedipus</name>
    <name type="common">Cotton-top tamarin</name>
    <name type="synonym">Oedipomidas oedipus</name>
    <dbReference type="NCBI Taxonomy" id="9490"/>
    <lineage>
        <taxon>Eukaryota</taxon>
        <taxon>Metazoa</taxon>
        <taxon>Chordata</taxon>
        <taxon>Craniata</taxon>
        <taxon>Vertebrata</taxon>
        <taxon>Euteleostomi</taxon>
        <taxon>Mammalia</taxon>
        <taxon>Eutheria</taxon>
        <taxon>Euarchontoglires</taxon>
        <taxon>Primates</taxon>
        <taxon>Haplorrhini</taxon>
        <taxon>Platyrrhini</taxon>
        <taxon>Cebidae</taxon>
        <taxon>Callitrichinae</taxon>
        <taxon>Saguinus</taxon>
    </lineage>
</organism>
<feature type="compositionally biased region" description="Basic and acidic residues" evidence="1">
    <location>
        <begin position="35"/>
        <end position="89"/>
    </location>
</feature>
<name>A0ABQ9W9J6_SAGOE</name>
<evidence type="ECO:0000256" key="1">
    <source>
        <dbReference type="SAM" id="MobiDB-lite"/>
    </source>
</evidence>
<proteinExistence type="predicted"/>
<feature type="region of interest" description="Disordered" evidence="1">
    <location>
        <begin position="35"/>
        <end position="118"/>
    </location>
</feature>
<dbReference type="EMBL" id="JASSZA010000002">
    <property type="protein sequence ID" value="KAK2118307.1"/>
    <property type="molecule type" value="Genomic_DNA"/>
</dbReference>
<evidence type="ECO:0000313" key="3">
    <source>
        <dbReference type="Proteomes" id="UP001266305"/>
    </source>
</evidence>